<dbReference type="EMBL" id="JXBC01000006">
    <property type="protein sequence ID" value="KIU09915.1"/>
    <property type="molecule type" value="Genomic_DNA"/>
</dbReference>
<comment type="caution">
    <text evidence="1">The sequence shown here is derived from an EMBL/GenBank/DDBJ whole genome shotgun (WGS) entry which is preliminary data.</text>
</comment>
<dbReference type="InterPro" id="IPR025551">
    <property type="entry name" value="WapI/YxiJ-like"/>
</dbReference>
<dbReference type="Proteomes" id="UP000032247">
    <property type="component" value="Unassembled WGS sequence"/>
</dbReference>
<organism evidence="1 2">
    <name type="scientific">Bacillus subtilis</name>
    <dbReference type="NCBI Taxonomy" id="1423"/>
    <lineage>
        <taxon>Bacteria</taxon>
        <taxon>Bacillati</taxon>
        <taxon>Bacillota</taxon>
        <taxon>Bacilli</taxon>
        <taxon>Bacillales</taxon>
        <taxon>Bacillaceae</taxon>
        <taxon>Bacillus</taxon>
    </lineage>
</organism>
<dbReference type="PATRIC" id="fig|1423.173.peg.3360"/>
<accession>A0A0D1KM82</accession>
<reference evidence="1 2" key="1">
    <citation type="submission" date="2014-12" db="EMBL/GenBank/DDBJ databases">
        <title>Comparative genome analysis of Bacillus coagulans HM-08, Clostridium butyricum HM-68, Bacillus subtilis HM-66 and Bacillus licheniformis BL-09.</title>
        <authorList>
            <person name="Zhang H."/>
        </authorList>
    </citation>
    <scope>NUCLEOTIDE SEQUENCE [LARGE SCALE GENOMIC DNA]</scope>
    <source>
        <strain evidence="1 2">HM-66</strain>
    </source>
</reference>
<dbReference type="AlphaFoldDB" id="A0A0D1KM82"/>
<gene>
    <name evidence="1" type="ORF">SC09_Contig28orf00034</name>
</gene>
<evidence type="ECO:0000313" key="1">
    <source>
        <dbReference type="EMBL" id="KIU09915.1"/>
    </source>
</evidence>
<proteinExistence type="predicted"/>
<dbReference type="Pfam" id="PF14176">
    <property type="entry name" value="YxiJ"/>
    <property type="match status" value="1"/>
</dbReference>
<evidence type="ECO:0008006" key="3">
    <source>
        <dbReference type="Google" id="ProtNLM"/>
    </source>
</evidence>
<evidence type="ECO:0000313" key="2">
    <source>
        <dbReference type="Proteomes" id="UP000032247"/>
    </source>
</evidence>
<protein>
    <recommendedName>
        <fullName evidence="3">YxiJ-like protein</fullName>
    </recommendedName>
</protein>
<name>A0A0D1KM82_BACIU</name>
<sequence>MLQKLRKRQRELEETPYPSELYGFEAEIYEFFMLVAGSLDYVLANKRMPRHQRRTLEKSFFELYPDILPGMIKNDKDLYQHILLYEQVRQEICVALSN</sequence>
<dbReference type="STRING" id="483913.AN935_19860"/>